<protein>
    <submittedName>
        <fullName evidence="1">Uncharacterized protein</fullName>
    </submittedName>
</protein>
<gene>
    <name evidence="1" type="ORF">LPLAT_LOCUS9448</name>
</gene>
<proteinExistence type="predicted"/>
<accession>A0AAV2NV13</accession>
<evidence type="ECO:0000313" key="2">
    <source>
        <dbReference type="Proteomes" id="UP001497644"/>
    </source>
</evidence>
<dbReference type="AlphaFoldDB" id="A0AAV2NV13"/>
<keyword evidence="2" id="KW-1185">Reference proteome</keyword>
<organism evidence="1 2">
    <name type="scientific">Lasius platythorax</name>
    <dbReference type="NCBI Taxonomy" id="488582"/>
    <lineage>
        <taxon>Eukaryota</taxon>
        <taxon>Metazoa</taxon>
        <taxon>Ecdysozoa</taxon>
        <taxon>Arthropoda</taxon>
        <taxon>Hexapoda</taxon>
        <taxon>Insecta</taxon>
        <taxon>Pterygota</taxon>
        <taxon>Neoptera</taxon>
        <taxon>Endopterygota</taxon>
        <taxon>Hymenoptera</taxon>
        <taxon>Apocrita</taxon>
        <taxon>Aculeata</taxon>
        <taxon>Formicoidea</taxon>
        <taxon>Formicidae</taxon>
        <taxon>Formicinae</taxon>
        <taxon>Lasius</taxon>
        <taxon>Lasius</taxon>
    </lineage>
</organism>
<dbReference type="EMBL" id="OZ034827">
    <property type="protein sequence ID" value="CAL1683782.1"/>
    <property type="molecule type" value="Genomic_DNA"/>
</dbReference>
<evidence type="ECO:0000313" key="1">
    <source>
        <dbReference type="EMBL" id="CAL1683782.1"/>
    </source>
</evidence>
<dbReference type="Proteomes" id="UP001497644">
    <property type="component" value="Chromosome 4"/>
</dbReference>
<name>A0AAV2NV13_9HYME</name>
<reference evidence="1" key="1">
    <citation type="submission" date="2024-04" db="EMBL/GenBank/DDBJ databases">
        <authorList>
            <consortium name="Molecular Ecology Group"/>
        </authorList>
    </citation>
    <scope>NUCLEOTIDE SEQUENCE</scope>
</reference>
<sequence length="71" mass="8136">MRKRWFVMSISDLSEAGRVGDRFGKGSTERLVKRHNVPPFKGASTGMRRRADDVTRIDEARDARSMLMPEI</sequence>